<evidence type="ECO:0000313" key="2">
    <source>
        <dbReference type="Proteomes" id="UP000737018"/>
    </source>
</evidence>
<dbReference type="Proteomes" id="UP000737018">
    <property type="component" value="Unassembled WGS sequence"/>
</dbReference>
<dbReference type="AlphaFoldDB" id="A0A8J4R8L9"/>
<dbReference type="OrthoDB" id="10351623at2759"/>
<sequence>MLWHECAAVIKGHQEVLSIAKKVLEKLEQVQLPRNNDSFAMDVQISPKINKARRRWSKFPVQGRRLLHGID</sequence>
<comment type="caution">
    <text evidence="1">The sequence shown here is derived from an EMBL/GenBank/DDBJ whole genome shotgun (WGS) entry which is preliminary data.</text>
</comment>
<protein>
    <submittedName>
        <fullName evidence="1">Uncharacterized protein</fullName>
    </submittedName>
</protein>
<organism evidence="1 2">
    <name type="scientific">Castanea mollissima</name>
    <name type="common">Chinese chestnut</name>
    <dbReference type="NCBI Taxonomy" id="60419"/>
    <lineage>
        <taxon>Eukaryota</taxon>
        <taxon>Viridiplantae</taxon>
        <taxon>Streptophyta</taxon>
        <taxon>Embryophyta</taxon>
        <taxon>Tracheophyta</taxon>
        <taxon>Spermatophyta</taxon>
        <taxon>Magnoliopsida</taxon>
        <taxon>eudicotyledons</taxon>
        <taxon>Gunneridae</taxon>
        <taxon>Pentapetalae</taxon>
        <taxon>rosids</taxon>
        <taxon>fabids</taxon>
        <taxon>Fagales</taxon>
        <taxon>Fagaceae</taxon>
        <taxon>Castanea</taxon>
    </lineage>
</organism>
<name>A0A8J4R8L9_9ROSI</name>
<dbReference type="EMBL" id="JRKL02001716">
    <property type="protein sequence ID" value="KAF3962454.1"/>
    <property type="molecule type" value="Genomic_DNA"/>
</dbReference>
<evidence type="ECO:0000313" key="1">
    <source>
        <dbReference type="EMBL" id="KAF3962454.1"/>
    </source>
</evidence>
<reference evidence="1" key="1">
    <citation type="submission" date="2020-03" db="EMBL/GenBank/DDBJ databases">
        <title>Castanea mollissima Vanexum genome sequencing.</title>
        <authorList>
            <person name="Staton M."/>
        </authorList>
    </citation>
    <scope>NUCLEOTIDE SEQUENCE</scope>
    <source>
        <tissue evidence="1">Leaf</tissue>
    </source>
</reference>
<accession>A0A8J4R8L9</accession>
<gene>
    <name evidence="1" type="ORF">CMV_013038</name>
</gene>
<proteinExistence type="predicted"/>
<keyword evidence="2" id="KW-1185">Reference proteome</keyword>